<feature type="region of interest" description="Disordered" evidence="1">
    <location>
        <begin position="202"/>
        <end position="226"/>
    </location>
</feature>
<evidence type="ECO:0000313" key="3">
    <source>
        <dbReference type="Proteomes" id="UP000054498"/>
    </source>
</evidence>
<reference evidence="2 3" key="1">
    <citation type="journal article" date="2013" name="BMC Genomics">
        <title>Reconstruction of the lipid metabolism for the microalga Monoraphidium neglectum from its genome sequence reveals characteristics suitable for biofuel production.</title>
        <authorList>
            <person name="Bogen C."/>
            <person name="Al-Dilaimi A."/>
            <person name="Albersmeier A."/>
            <person name="Wichmann J."/>
            <person name="Grundmann M."/>
            <person name="Rupp O."/>
            <person name="Lauersen K.J."/>
            <person name="Blifernez-Klassen O."/>
            <person name="Kalinowski J."/>
            <person name="Goesmann A."/>
            <person name="Mussgnug J.H."/>
            <person name="Kruse O."/>
        </authorList>
    </citation>
    <scope>NUCLEOTIDE SEQUENCE [LARGE SCALE GENOMIC DNA]</scope>
    <source>
        <strain evidence="2 3">SAG 48.87</strain>
    </source>
</reference>
<keyword evidence="3" id="KW-1185">Reference proteome</keyword>
<evidence type="ECO:0000256" key="1">
    <source>
        <dbReference type="SAM" id="MobiDB-lite"/>
    </source>
</evidence>
<dbReference type="Gene3D" id="3.40.50.1820">
    <property type="entry name" value="alpha/beta hydrolase"/>
    <property type="match status" value="1"/>
</dbReference>
<accession>A0A0D2MJC4</accession>
<dbReference type="EMBL" id="KK101487">
    <property type="protein sequence ID" value="KIZ00702.1"/>
    <property type="molecule type" value="Genomic_DNA"/>
</dbReference>
<feature type="compositionally biased region" description="Low complexity" evidence="1">
    <location>
        <begin position="217"/>
        <end position="226"/>
    </location>
</feature>
<dbReference type="STRING" id="145388.A0A0D2MJC4"/>
<evidence type="ECO:0000313" key="2">
    <source>
        <dbReference type="EMBL" id="KIZ00702.1"/>
    </source>
</evidence>
<feature type="compositionally biased region" description="Low complexity" evidence="1">
    <location>
        <begin position="101"/>
        <end position="123"/>
    </location>
</feature>
<dbReference type="InterPro" id="IPR029058">
    <property type="entry name" value="AB_hydrolase_fold"/>
</dbReference>
<proteinExistence type="predicted"/>
<feature type="region of interest" description="Disordered" evidence="1">
    <location>
        <begin position="101"/>
        <end position="150"/>
    </location>
</feature>
<organism evidence="2 3">
    <name type="scientific">Monoraphidium neglectum</name>
    <dbReference type="NCBI Taxonomy" id="145388"/>
    <lineage>
        <taxon>Eukaryota</taxon>
        <taxon>Viridiplantae</taxon>
        <taxon>Chlorophyta</taxon>
        <taxon>core chlorophytes</taxon>
        <taxon>Chlorophyceae</taxon>
        <taxon>CS clade</taxon>
        <taxon>Sphaeropleales</taxon>
        <taxon>Selenastraceae</taxon>
        <taxon>Monoraphidium</taxon>
    </lineage>
</organism>
<sequence length="226" mass="22984">MARKRRSGFASPQEALDRLGSKLPFSSLHPDALRAYLRHGLRRAAAADGGGSSSSGGGEQLWQLKCAPETEAAWFTAVGECIPIRTERVRCPVMVAVGAVGSSGASSSGSGQPSRSSTTSSSTGSGGNAQPQPKGADGSGGGDGGNIHGQLPLLGERLAEALPASLVRRYPRLSHFGPLQDPEGVASDAREFFLGVLQAQADGGSGSALRARGRAGGRAPLPASRL</sequence>
<dbReference type="GeneID" id="25740138"/>
<dbReference type="Proteomes" id="UP000054498">
    <property type="component" value="Unassembled WGS sequence"/>
</dbReference>
<dbReference type="KEGG" id="mng:MNEG_7262"/>
<protein>
    <submittedName>
        <fullName evidence="2">Uncharacterized protein</fullName>
    </submittedName>
</protein>
<dbReference type="RefSeq" id="XP_013899721.1">
    <property type="nucleotide sequence ID" value="XM_014044267.1"/>
</dbReference>
<gene>
    <name evidence="2" type="ORF">MNEG_7262</name>
</gene>
<feature type="compositionally biased region" description="Gly residues" evidence="1">
    <location>
        <begin position="137"/>
        <end position="147"/>
    </location>
</feature>
<dbReference type="AlphaFoldDB" id="A0A0D2MJC4"/>
<name>A0A0D2MJC4_9CHLO</name>